<dbReference type="FunFam" id="3.40.50.2000:FF:000071">
    <property type="entry name" value="Glycosyltransferase"/>
    <property type="match status" value="1"/>
</dbReference>
<keyword evidence="2" id="KW-0328">Glycosyltransferase</keyword>
<accession>A0A118JW02</accession>
<protein>
    <submittedName>
        <fullName evidence="4">UDP-glucuronosyl/UDP-glucosyltransferase</fullName>
    </submittedName>
</protein>
<reference evidence="4 5" key="1">
    <citation type="journal article" date="2016" name="Sci. Rep.">
        <title>The genome sequence of the outbreeding globe artichoke constructed de novo incorporating a phase-aware low-pass sequencing strategy of F1 progeny.</title>
        <authorList>
            <person name="Scaglione D."/>
            <person name="Reyes-Chin-Wo S."/>
            <person name="Acquadro A."/>
            <person name="Froenicke L."/>
            <person name="Portis E."/>
            <person name="Beitel C."/>
            <person name="Tirone M."/>
            <person name="Mauro R."/>
            <person name="Lo Monaco A."/>
            <person name="Mauromicale G."/>
            <person name="Faccioli P."/>
            <person name="Cattivelli L."/>
            <person name="Rieseberg L."/>
            <person name="Michelmore R."/>
            <person name="Lanteri S."/>
        </authorList>
    </citation>
    <scope>NUCLEOTIDE SEQUENCE [LARGE SCALE GENOMIC DNA]</scope>
    <source>
        <strain evidence="4">2C</strain>
    </source>
</reference>
<dbReference type="Pfam" id="PF00201">
    <property type="entry name" value="UDPGT"/>
    <property type="match status" value="1"/>
</dbReference>
<dbReference type="FunFam" id="3.40.50.2000:FF:000047">
    <property type="entry name" value="Glycosyltransferase"/>
    <property type="match status" value="1"/>
</dbReference>
<dbReference type="Gramene" id="KVH93295">
    <property type="protein sequence ID" value="KVH93295"/>
    <property type="gene ID" value="Ccrd_004655"/>
</dbReference>
<comment type="caution">
    <text evidence="4">The sequence shown here is derived from an EMBL/GenBank/DDBJ whole genome shotgun (WGS) entry which is preliminary data.</text>
</comment>
<comment type="similarity">
    <text evidence="1">Belongs to the UDP-glycosyltransferase family.</text>
</comment>
<dbReference type="PANTHER" id="PTHR48047:SF45">
    <property type="entry name" value="SCOPOLETIN GLUCOSYLTRANSFERASE-LIKE"/>
    <property type="match status" value="1"/>
</dbReference>
<evidence type="ECO:0000313" key="4">
    <source>
        <dbReference type="EMBL" id="KVH93295.1"/>
    </source>
</evidence>
<proteinExistence type="inferred from homology"/>
<dbReference type="EMBL" id="LEKV01004782">
    <property type="protein sequence ID" value="KVH93295.1"/>
    <property type="molecule type" value="Genomic_DNA"/>
</dbReference>
<dbReference type="SUPFAM" id="SSF53756">
    <property type="entry name" value="UDP-Glycosyltransferase/glycogen phosphorylase"/>
    <property type="match status" value="1"/>
</dbReference>
<sequence length="451" mass="50982">MAACHVVFFPFTAYGHLIPMADMAVLFASRGLQTTIITTPFNVHRFSKSIQKTTTFPHQIALHIIEGYENSDQIRSDESISNESISNFRESISMLQEPVEQFIQEYRPNCLIADMFYPWTTKMAAKFDVPRIVFHGSGFFPLCASESIRLYEPHKRVSSDSEPFIIPHLPHEIKLTRKQLPDLEAEIFKGFVEVIIESMKADETSYGVIFNSFNELEPEYVRHYREVMKRKAWHIGPVSLCNKNTDDKLERGKKAAIKEDECLRWLDLKPPNSVVYLSFGTLAEATTSQLHEIAMGLEACNENFIWVIKNEREGWMPEGFEARMKVNGKGLIITGWAPQTLILDHESVGVFVTHCGWNSVLEGISSGVAMVTWPVMAEQFYNAKLVTDILQIGVSIGDTEWSATASCDGVKREAVEKVVAKVMSAEEGEEMRKRARVLKEKAKMAVEDGGS</sequence>
<dbReference type="PANTHER" id="PTHR48047">
    <property type="entry name" value="GLYCOSYLTRANSFERASE"/>
    <property type="match status" value="1"/>
</dbReference>
<dbReference type="InterPro" id="IPR002213">
    <property type="entry name" value="UDP_glucos_trans"/>
</dbReference>
<keyword evidence="3" id="KW-0808">Transferase</keyword>
<name>A0A118JW02_CYNCS</name>
<organism evidence="4 5">
    <name type="scientific">Cynara cardunculus var. scolymus</name>
    <name type="common">Globe artichoke</name>
    <name type="synonym">Cynara scolymus</name>
    <dbReference type="NCBI Taxonomy" id="59895"/>
    <lineage>
        <taxon>Eukaryota</taxon>
        <taxon>Viridiplantae</taxon>
        <taxon>Streptophyta</taxon>
        <taxon>Embryophyta</taxon>
        <taxon>Tracheophyta</taxon>
        <taxon>Spermatophyta</taxon>
        <taxon>Magnoliopsida</taxon>
        <taxon>eudicotyledons</taxon>
        <taxon>Gunneridae</taxon>
        <taxon>Pentapetalae</taxon>
        <taxon>asterids</taxon>
        <taxon>campanulids</taxon>
        <taxon>Asterales</taxon>
        <taxon>Asteraceae</taxon>
        <taxon>Carduoideae</taxon>
        <taxon>Cardueae</taxon>
        <taxon>Carduinae</taxon>
        <taxon>Cynara</taxon>
    </lineage>
</organism>
<dbReference type="GO" id="GO:0035251">
    <property type="term" value="F:UDP-glucosyltransferase activity"/>
    <property type="evidence" value="ECO:0007669"/>
    <property type="project" value="TreeGrafter"/>
</dbReference>
<dbReference type="Gene3D" id="3.40.50.2000">
    <property type="entry name" value="Glycogen Phosphorylase B"/>
    <property type="match status" value="2"/>
</dbReference>
<dbReference type="Proteomes" id="UP000243975">
    <property type="component" value="Unassembled WGS sequence"/>
</dbReference>
<feature type="non-terminal residue" evidence="4">
    <location>
        <position position="451"/>
    </location>
</feature>
<evidence type="ECO:0000313" key="5">
    <source>
        <dbReference type="Proteomes" id="UP000243975"/>
    </source>
</evidence>
<keyword evidence="5" id="KW-1185">Reference proteome</keyword>
<dbReference type="CDD" id="cd03784">
    <property type="entry name" value="GT1_Gtf-like"/>
    <property type="match status" value="1"/>
</dbReference>
<dbReference type="AlphaFoldDB" id="A0A118JW02"/>
<evidence type="ECO:0000256" key="2">
    <source>
        <dbReference type="ARBA" id="ARBA00022676"/>
    </source>
</evidence>
<evidence type="ECO:0000256" key="1">
    <source>
        <dbReference type="ARBA" id="ARBA00009995"/>
    </source>
</evidence>
<evidence type="ECO:0000256" key="3">
    <source>
        <dbReference type="ARBA" id="ARBA00022679"/>
    </source>
</evidence>
<gene>
    <name evidence="4" type="ORF">Ccrd_004655</name>
</gene>
<dbReference type="OMA" id="ELWLPKG"/>